<evidence type="ECO:0000259" key="2">
    <source>
        <dbReference type="Pfam" id="PF14534"/>
    </source>
</evidence>
<dbReference type="Proteomes" id="UP001501175">
    <property type="component" value="Unassembled WGS sequence"/>
</dbReference>
<feature type="chain" id="PRO_5047243338" description="DUF4440 domain-containing protein" evidence="1">
    <location>
        <begin position="25"/>
        <end position="144"/>
    </location>
</feature>
<gene>
    <name evidence="3" type="ORF">GCM10023189_46880</name>
</gene>
<dbReference type="SUPFAM" id="SSF54427">
    <property type="entry name" value="NTF2-like"/>
    <property type="match status" value="1"/>
</dbReference>
<proteinExistence type="predicted"/>
<dbReference type="Pfam" id="PF14534">
    <property type="entry name" value="DUF4440"/>
    <property type="match status" value="1"/>
</dbReference>
<dbReference type="InterPro" id="IPR032710">
    <property type="entry name" value="NTF2-like_dom_sf"/>
</dbReference>
<organism evidence="3 4">
    <name type="scientific">Nibrella saemangeumensis</name>
    <dbReference type="NCBI Taxonomy" id="1084526"/>
    <lineage>
        <taxon>Bacteria</taxon>
        <taxon>Pseudomonadati</taxon>
        <taxon>Bacteroidota</taxon>
        <taxon>Cytophagia</taxon>
        <taxon>Cytophagales</taxon>
        <taxon>Spirosomataceae</taxon>
        <taxon>Nibrella</taxon>
    </lineage>
</organism>
<name>A0ABP8NE22_9BACT</name>
<dbReference type="Gene3D" id="3.10.450.50">
    <property type="match status" value="1"/>
</dbReference>
<accession>A0ABP8NE22</accession>
<keyword evidence="4" id="KW-1185">Reference proteome</keyword>
<keyword evidence="1" id="KW-0732">Signal</keyword>
<dbReference type="InterPro" id="IPR027843">
    <property type="entry name" value="DUF4440"/>
</dbReference>
<evidence type="ECO:0000256" key="1">
    <source>
        <dbReference type="SAM" id="SignalP"/>
    </source>
</evidence>
<feature type="signal peptide" evidence="1">
    <location>
        <begin position="1"/>
        <end position="24"/>
    </location>
</feature>
<feature type="domain" description="DUF4440" evidence="2">
    <location>
        <begin position="29"/>
        <end position="138"/>
    </location>
</feature>
<evidence type="ECO:0000313" key="3">
    <source>
        <dbReference type="EMBL" id="GAA4465778.1"/>
    </source>
</evidence>
<sequence length="144" mass="16267">MRIVRLTLLLWGLFNLTSFGQTSADRKAILAILDRQTGDWNAGNVDKFMEGYWKSDSLTFIGKVGVTYGYDATLASYRKRYPDRASMGTLKFDIVRVTFPAPNVAYVIGRWHLTRPQIGDAGGSFTLLWRKLSGRWVIVSDHSS</sequence>
<protein>
    <recommendedName>
        <fullName evidence="2">DUF4440 domain-containing protein</fullName>
    </recommendedName>
</protein>
<reference evidence="4" key="1">
    <citation type="journal article" date="2019" name="Int. J. Syst. Evol. Microbiol.">
        <title>The Global Catalogue of Microorganisms (GCM) 10K type strain sequencing project: providing services to taxonomists for standard genome sequencing and annotation.</title>
        <authorList>
            <consortium name="The Broad Institute Genomics Platform"/>
            <consortium name="The Broad Institute Genome Sequencing Center for Infectious Disease"/>
            <person name="Wu L."/>
            <person name="Ma J."/>
        </authorList>
    </citation>
    <scope>NUCLEOTIDE SEQUENCE [LARGE SCALE GENOMIC DNA]</scope>
    <source>
        <strain evidence="4">JCM 17927</strain>
    </source>
</reference>
<dbReference type="RefSeq" id="WP_345247619.1">
    <property type="nucleotide sequence ID" value="NZ_BAABHD010000080.1"/>
</dbReference>
<dbReference type="EMBL" id="BAABHD010000080">
    <property type="protein sequence ID" value="GAA4465778.1"/>
    <property type="molecule type" value="Genomic_DNA"/>
</dbReference>
<comment type="caution">
    <text evidence="3">The sequence shown here is derived from an EMBL/GenBank/DDBJ whole genome shotgun (WGS) entry which is preliminary data.</text>
</comment>
<evidence type="ECO:0000313" key="4">
    <source>
        <dbReference type="Proteomes" id="UP001501175"/>
    </source>
</evidence>